<dbReference type="NCBIfam" id="TIGR00486">
    <property type="entry name" value="YbgI_SA1388"/>
    <property type="match status" value="1"/>
</dbReference>
<reference evidence="2 3" key="1">
    <citation type="submission" date="2024-07" db="EMBL/GenBank/DDBJ databases">
        <title>Section-level genome sequencing and comparative genomics of Aspergillus sections Usti and Cavernicolus.</title>
        <authorList>
            <consortium name="Lawrence Berkeley National Laboratory"/>
            <person name="Nybo J.L."/>
            <person name="Vesth T.C."/>
            <person name="Theobald S."/>
            <person name="Frisvad J.C."/>
            <person name="Larsen T.O."/>
            <person name="Kjaerboelling I."/>
            <person name="Rothschild-Mancinelli K."/>
            <person name="Lyhne E.K."/>
            <person name="Kogle M.E."/>
            <person name="Barry K."/>
            <person name="Clum A."/>
            <person name="Na H."/>
            <person name="Ledsgaard L."/>
            <person name="Lin J."/>
            <person name="Lipzen A."/>
            <person name="Kuo A."/>
            <person name="Riley R."/>
            <person name="Mondo S."/>
            <person name="Labutti K."/>
            <person name="Haridas S."/>
            <person name="Pangalinan J."/>
            <person name="Salamov A.A."/>
            <person name="Simmons B.A."/>
            <person name="Magnuson J.K."/>
            <person name="Chen J."/>
            <person name="Drula E."/>
            <person name="Henrissat B."/>
            <person name="Wiebenga A."/>
            <person name="Lubbers R.J."/>
            <person name="Gomes A.C."/>
            <person name="Makela M.R."/>
            <person name="Stajich J."/>
            <person name="Grigoriev I.V."/>
            <person name="Mortensen U.H."/>
            <person name="De Vries R.P."/>
            <person name="Baker S.E."/>
            <person name="Andersen M.R."/>
        </authorList>
    </citation>
    <scope>NUCLEOTIDE SEQUENCE [LARGE SCALE GENOMIC DNA]</scope>
    <source>
        <strain evidence="2 3">CBS 588.65</strain>
    </source>
</reference>
<name>A0ABR4H700_9EURO</name>
<accession>A0ABR4H700</accession>
<comment type="similarity">
    <text evidence="1">Belongs to the GTP cyclohydrolase I type 2/NIF3 family.</text>
</comment>
<protein>
    <submittedName>
        <fullName evidence="2">GTP cyclohydrolase 1 type 2/Nif3</fullName>
    </submittedName>
</protein>
<gene>
    <name evidence="2" type="ORF">BJX63DRAFT_291853</name>
</gene>
<evidence type="ECO:0000256" key="1">
    <source>
        <dbReference type="ARBA" id="ARBA00006964"/>
    </source>
</evidence>
<dbReference type="InterPro" id="IPR002678">
    <property type="entry name" value="DUF34/NIF3"/>
</dbReference>
<keyword evidence="3" id="KW-1185">Reference proteome</keyword>
<evidence type="ECO:0000313" key="3">
    <source>
        <dbReference type="Proteomes" id="UP001610334"/>
    </source>
</evidence>
<dbReference type="SUPFAM" id="SSF102705">
    <property type="entry name" value="NIF3 (NGG1p interacting factor 3)-like"/>
    <property type="match status" value="1"/>
</dbReference>
<dbReference type="InterPro" id="IPR036069">
    <property type="entry name" value="DUF34/NIF3_sf"/>
</dbReference>
<dbReference type="Gene3D" id="3.40.1390.30">
    <property type="entry name" value="NIF3 (NGG1p interacting factor 3)-like"/>
    <property type="match status" value="2"/>
</dbReference>
<organism evidence="2 3">
    <name type="scientific">Aspergillus granulosus</name>
    <dbReference type="NCBI Taxonomy" id="176169"/>
    <lineage>
        <taxon>Eukaryota</taxon>
        <taxon>Fungi</taxon>
        <taxon>Dikarya</taxon>
        <taxon>Ascomycota</taxon>
        <taxon>Pezizomycotina</taxon>
        <taxon>Eurotiomycetes</taxon>
        <taxon>Eurotiomycetidae</taxon>
        <taxon>Eurotiales</taxon>
        <taxon>Aspergillaceae</taxon>
        <taxon>Aspergillus</taxon>
        <taxon>Aspergillus subgen. Nidulantes</taxon>
    </lineage>
</organism>
<dbReference type="PANTHER" id="PTHR13799">
    <property type="entry name" value="NGG1 INTERACTING FACTOR 3"/>
    <property type="match status" value="1"/>
</dbReference>
<dbReference type="PANTHER" id="PTHR13799:SF13">
    <property type="entry name" value="NIF3-LIKE PROTEIN 1"/>
    <property type="match status" value="1"/>
</dbReference>
<proteinExistence type="inferred from homology"/>
<comment type="caution">
    <text evidence="2">The sequence shown here is derived from an EMBL/GenBank/DDBJ whole genome shotgun (WGS) entry which is preliminary data.</text>
</comment>
<sequence>MSRIFLFQRRLYSAMSAPTSSPFTRAVVSSMKKLYPESLADKSFDNTGLLLEAPFNHARRQRNSVLLAIDLTRAVADEAIARKDSVVVAYHPIIFRGLKSLTFKDTQQQSLLRLAQEGISVYSPHTAVDATPGGMGDWLCDIVTGAIAQSSTTTTPEITTCSSKTYSAPTYPQPGSVTPSPSSTIPHVKTTIHPSPQPTPDGLEDAGMGRLVTFNEPQPLTTIIDNIARGVGSPAGIPIAIPQAASVDSIKIRTVGVCPGSGSSILLKGVSQIPDLLFTGEMSHHETLFAIENGSVVIALAHSNTERGYLKAVMREKLEGVLKQEWESLRKEGSVVSPEGLKEVYEDADIEVHVSEKDRDPFGIMVRTT</sequence>
<dbReference type="EMBL" id="JBFXLT010000062">
    <property type="protein sequence ID" value="KAL2811110.1"/>
    <property type="molecule type" value="Genomic_DNA"/>
</dbReference>
<dbReference type="Pfam" id="PF01784">
    <property type="entry name" value="DUF34_NIF3"/>
    <property type="match status" value="1"/>
</dbReference>
<evidence type="ECO:0000313" key="2">
    <source>
        <dbReference type="EMBL" id="KAL2811110.1"/>
    </source>
</evidence>
<dbReference type="Proteomes" id="UP001610334">
    <property type="component" value="Unassembled WGS sequence"/>
</dbReference>